<protein>
    <submittedName>
        <fullName evidence="2">Uncharacterized protein</fullName>
    </submittedName>
</protein>
<sequence>MAWFNPGSGKHDASGFLENRIRNVRRRDPAKSVETTPTTSKSSKMIDTINIDLSADDLDEANIAAMVTWLKYHNAPADQVKEMMGKTCKSRAAWIRKEKEKSVRELILEYPRLIDTDGMIDQDFRILFPDASNALFLKWTQNVQKLFDYGERQVNWKNLLKFSGKLDTDEQKSNLVLQMLPLLFPPGMKRRDGRKGPNVHATVAEASRAFIQVEKVKPVV</sequence>
<reference evidence="2" key="1">
    <citation type="submission" date="2021-10" db="EMBL/GenBank/DDBJ databases">
        <title>Tropical sea cucumber genome reveals ecological adaptation and Cuvierian tubules defense mechanism.</title>
        <authorList>
            <person name="Chen T."/>
        </authorList>
    </citation>
    <scope>NUCLEOTIDE SEQUENCE</scope>
    <source>
        <strain evidence="2">Nanhai2018</strain>
        <tissue evidence="2">Muscle</tissue>
    </source>
</reference>
<proteinExistence type="predicted"/>
<dbReference type="EMBL" id="JAIZAY010000001">
    <property type="protein sequence ID" value="KAJ8050156.1"/>
    <property type="molecule type" value="Genomic_DNA"/>
</dbReference>
<feature type="region of interest" description="Disordered" evidence="1">
    <location>
        <begin position="14"/>
        <end position="41"/>
    </location>
</feature>
<evidence type="ECO:0000313" key="3">
    <source>
        <dbReference type="Proteomes" id="UP001152320"/>
    </source>
</evidence>
<dbReference type="Proteomes" id="UP001152320">
    <property type="component" value="Chromosome 1"/>
</dbReference>
<accession>A0A9Q1CRQ0</accession>
<dbReference type="PANTHER" id="PTHR31025:SF9">
    <property type="entry name" value="SI:DKEY-286J15.1"/>
    <property type="match status" value="1"/>
</dbReference>
<keyword evidence="3" id="KW-1185">Reference proteome</keyword>
<gene>
    <name evidence="2" type="ORF">HOLleu_03249</name>
</gene>
<comment type="caution">
    <text evidence="2">The sequence shown here is derived from an EMBL/GenBank/DDBJ whole genome shotgun (WGS) entry which is preliminary data.</text>
</comment>
<name>A0A9Q1CRQ0_HOLLE</name>
<organism evidence="2 3">
    <name type="scientific">Holothuria leucospilota</name>
    <name type="common">Black long sea cucumber</name>
    <name type="synonym">Mertensiothuria leucospilota</name>
    <dbReference type="NCBI Taxonomy" id="206669"/>
    <lineage>
        <taxon>Eukaryota</taxon>
        <taxon>Metazoa</taxon>
        <taxon>Echinodermata</taxon>
        <taxon>Eleutherozoa</taxon>
        <taxon>Echinozoa</taxon>
        <taxon>Holothuroidea</taxon>
        <taxon>Aspidochirotacea</taxon>
        <taxon>Aspidochirotida</taxon>
        <taxon>Holothuriidae</taxon>
        <taxon>Holothuria</taxon>
    </lineage>
</organism>
<evidence type="ECO:0000313" key="2">
    <source>
        <dbReference type="EMBL" id="KAJ8050156.1"/>
    </source>
</evidence>
<dbReference type="PANTHER" id="PTHR31025">
    <property type="entry name" value="SI:CH211-196P9.1-RELATED"/>
    <property type="match status" value="1"/>
</dbReference>
<dbReference type="OrthoDB" id="10066002at2759"/>
<evidence type="ECO:0000256" key="1">
    <source>
        <dbReference type="SAM" id="MobiDB-lite"/>
    </source>
</evidence>
<dbReference type="AlphaFoldDB" id="A0A9Q1CRQ0"/>